<evidence type="ECO:0000259" key="10">
    <source>
        <dbReference type="PROSITE" id="PS51918"/>
    </source>
</evidence>
<dbReference type="Pfam" id="PF06969">
    <property type="entry name" value="HemN_C"/>
    <property type="match status" value="1"/>
</dbReference>
<dbReference type="SFLD" id="SFLDF00288">
    <property type="entry name" value="HemN-like__clustered_with_nucl"/>
    <property type="match status" value="1"/>
</dbReference>
<dbReference type="InterPro" id="IPR010723">
    <property type="entry name" value="HemN_C"/>
</dbReference>
<evidence type="ECO:0000256" key="4">
    <source>
        <dbReference type="ARBA" id="ARBA00022691"/>
    </source>
</evidence>
<dbReference type="SFLD" id="SFLDG01082">
    <property type="entry name" value="B12-binding_domain_containing"/>
    <property type="match status" value="1"/>
</dbReference>
<evidence type="ECO:0000256" key="8">
    <source>
        <dbReference type="ARBA" id="ARBA00023186"/>
    </source>
</evidence>
<dbReference type="InterPro" id="IPR034505">
    <property type="entry name" value="Coproporphyrinogen-III_oxidase"/>
</dbReference>
<keyword evidence="4 9" id="KW-0949">S-adenosyl-L-methionine</keyword>
<dbReference type="EMBL" id="CP141614">
    <property type="protein sequence ID" value="WRP13546.1"/>
    <property type="molecule type" value="Genomic_DNA"/>
</dbReference>
<keyword evidence="9" id="KW-0004">4Fe-4S</keyword>
<feature type="domain" description="Radical SAM core" evidence="10">
    <location>
        <begin position="20"/>
        <end position="260"/>
    </location>
</feature>
<dbReference type="InterPro" id="IPR007197">
    <property type="entry name" value="rSAM"/>
</dbReference>
<dbReference type="Pfam" id="PF04055">
    <property type="entry name" value="Radical_SAM"/>
    <property type="match status" value="1"/>
</dbReference>
<evidence type="ECO:0000256" key="2">
    <source>
        <dbReference type="ARBA" id="ARBA00017228"/>
    </source>
</evidence>
<evidence type="ECO:0000256" key="6">
    <source>
        <dbReference type="ARBA" id="ARBA00023004"/>
    </source>
</evidence>
<dbReference type="PANTHER" id="PTHR13932:SF5">
    <property type="entry name" value="RADICAL S-ADENOSYL METHIONINE DOMAIN-CONTAINING PROTEIN 1, MITOCHONDRIAL"/>
    <property type="match status" value="1"/>
</dbReference>
<evidence type="ECO:0000256" key="1">
    <source>
        <dbReference type="ARBA" id="ARBA00006100"/>
    </source>
</evidence>
<dbReference type="SFLD" id="SFLDF00562">
    <property type="entry name" value="HemN-like__clustered_with_heat"/>
    <property type="match status" value="1"/>
</dbReference>
<dbReference type="SUPFAM" id="SSF102114">
    <property type="entry name" value="Radical SAM enzymes"/>
    <property type="match status" value="1"/>
</dbReference>
<dbReference type="Gene3D" id="3.20.20.70">
    <property type="entry name" value="Aldolase class I"/>
    <property type="match status" value="1"/>
</dbReference>
<keyword evidence="7 9" id="KW-0411">Iron-sulfur</keyword>
<keyword evidence="9" id="KW-0963">Cytoplasm</keyword>
<keyword evidence="6 9" id="KW-0408">Iron</keyword>
<dbReference type="CDD" id="cd01335">
    <property type="entry name" value="Radical_SAM"/>
    <property type="match status" value="1"/>
</dbReference>
<comment type="similarity">
    <text evidence="1">Belongs to the anaerobic coproporphyrinogen-III oxidase family. HemW subfamily.</text>
</comment>
<keyword evidence="5 9" id="KW-0479">Metal-binding</keyword>
<keyword evidence="8 9" id="KW-0143">Chaperone</keyword>
<protein>
    <recommendedName>
        <fullName evidence="2 9">Heme chaperone HemW</fullName>
    </recommendedName>
</protein>
<evidence type="ECO:0000256" key="7">
    <source>
        <dbReference type="ARBA" id="ARBA00023014"/>
    </source>
</evidence>
<evidence type="ECO:0000256" key="9">
    <source>
        <dbReference type="RuleBase" id="RU364116"/>
    </source>
</evidence>
<dbReference type="SMART" id="SM00729">
    <property type="entry name" value="Elp3"/>
    <property type="match status" value="1"/>
</dbReference>
<dbReference type="InterPro" id="IPR058240">
    <property type="entry name" value="rSAM_sf"/>
</dbReference>
<dbReference type="PANTHER" id="PTHR13932">
    <property type="entry name" value="COPROPORPHYRINIGEN III OXIDASE"/>
    <property type="match status" value="1"/>
</dbReference>
<dbReference type="NCBIfam" id="TIGR00539">
    <property type="entry name" value="hemN_rel"/>
    <property type="match status" value="1"/>
</dbReference>
<dbReference type="SFLD" id="SFLDG01065">
    <property type="entry name" value="anaerobic_coproporphyrinogen-I"/>
    <property type="match status" value="2"/>
</dbReference>
<accession>A0ABZ1BM58</accession>
<dbReference type="InterPro" id="IPR013785">
    <property type="entry name" value="Aldolase_TIM"/>
</dbReference>
<evidence type="ECO:0000256" key="3">
    <source>
        <dbReference type="ARBA" id="ARBA00022617"/>
    </source>
</evidence>
<proteinExistence type="inferred from homology"/>
<keyword evidence="12" id="KW-1185">Reference proteome</keyword>
<gene>
    <name evidence="11" type="primary">hemW</name>
    <name evidence="11" type="ORF">VLY81_08780</name>
</gene>
<sequence length="424" mass="47021">MKPPQSGADPVEAAVEAARQARRWPKGLYVHLPYCPYRCPYCDFNAYVLRSREQAGGVVDAILREAEGWARLSGAREGGFRTLYLGGGTPTLLTPAQIRRLLGGLRRLLPLDALDEVTVEANPGTLTPARLEALVEGGVRRVSLGAQSMDPLELRRLGRWQSPAQVERSVRLCRAHGIANISVDVMFALPGQHLASLMRTLDALLALEPQHVSAYCLTLEPGTPFFEQWSEGRLRLPGERLQAAMYRRVVERLRRGGWRRYEVSNFARPGYESAHNLLYWRHEEYLGLGPGAHSFWEGVRFATVRDPGDYARAAVAWAHGPGATVAFAERLTVRQRMEERLMLALRLEEGLDRRRFAADFGLSPEQAFGGAVWDELEAAGLLERKGDRIRLTDRGMMVADAIVATITATVPRPTTAAAIPAPAR</sequence>
<dbReference type="PROSITE" id="PS51918">
    <property type="entry name" value="RADICAL_SAM"/>
    <property type="match status" value="1"/>
</dbReference>
<dbReference type="RefSeq" id="WP_324667791.1">
    <property type="nucleotide sequence ID" value="NZ_CP141614.1"/>
</dbReference>
<comment type="function">
    <text evidence="9">Probably acts as a heme chaperone, transferring heme to an unknown acceptor. Binds one molecule of heme per monomer, possibly covalently. Binds 1 [4Fe-4S] cluster. The cluster is coordinated with 3 cysteines and an exchangeable S-adenosyl-L-methionine.</text>
</comment>
<evidence type="ECO:0000313" key="12">
    <source>
        <dbReference type="Proteomes" id="UP001333102"/>
    </source>
</evidence>
<evidence type="ECO:0000313" key="11">
    <source>
        <dbReference type="EMBL" id="WRP13546.1"/>
    </source>
</evidence>
<evidence type="ECO:0000256" key="5">
    <source>
        <dbReference type="ARBA" id="ARBA00022723"/>
    </source>
</evidence>
<organism evidence="11 12">
    <name type="scientific">Geochorda subterranea</name>
    <dbReference type="NCBI Taxonomy" id="3109564"/>
    <lineage>
        <taxon>Bacteria</taxon>
        <taxon>Bacillati</taxon>
        <taxon>Bacillota</taxon>
        <taxon>Limnochordia</taxon>
        <taxon>Limnochordales</taxon>
        <taxon>Geochordaceae</taxon>
        <taxon>Geochorda</taxon>
    </lineage>
</organism>
<comment type="subcellular location">
    <subcellularLocation>
        <location evidence="9">Cytoplasm</location>
    </subcellularLocation>
</comment>
<name>A0ABZ1BM58_9FIRM</name>
<keyword evidence="3 9" id="KW-0349">Heme</keyword>
<reference evidence="12" key="1">
    <citation type="submission" date="2023-12" db="EMBL/GenBank/DDBJ databases">
        <title>Novel isolates from deep terrestrial aquifers shed light on the physiology and ecology of the class Limnochordia.</title>
        <authorList>
            <person name="Karnachuk O.V."/>
            <person name="Lukina A.P."/>
            <person name="Avakyan M.R."/>
            <person name="Kadnikov V."/>
            <person name="Begmatov S."/>
            <person name="Beletsky A.V."/>
            <person name="Mardanov A.V."/>
            <person name="Ravin N.V."/>
        </authorList>
    </citation>
    <scope>NUCLEOTIDE SEQUENCE [LARGE SCALE GENOMIC DNA]</scope>
    <source>
        <strain evidence="12">LN</strain>
    </source>
</reference>
<dbReference type="InterPro" id="IPR006638">
    <property type="entry name" value="Elp3/MiaA/NifB-like_rSAM"/>
</dbReference>
<dbReference type="SFLD" id="SFLDS00029">
    <property type="entry name" value="Radical_SAM"/>
    <property type="match status" value="2"/>
</dbReference>
<dbReference type="InterPro" id="IPR004559">
    <property type="entry name" value="HemW-like"/>
</dbReference>
<dbReference type="Proteomes" id="UP001333102">
    <property type="component" value="Chromosome"/>
</dbReference>